<evidence type="ECO:0000256" key="1">
    <source>
        <dbReference type="SAM" id="MobiDB-lite"/>
    </source>
</evidence>
<evidence type="ECO:0000313" key="3">
    <source>
        <dbReference type="EMBL" id="KAL3322373.1"/>
    </source>
</evidence>
<evidence type="ECO:0000313" key="4">
    <source>
        <dbReference type="Proteomes" id="UP001627284"/>
    </source>
</evidence>
<name>A0ABD2QS64_9SOLN</name>
<keyword evidence="4" id="KW-1185">Reference proteome</keyword>
<feature type="compositionally biased region" description="Polar residues" evidence="1">
    <location>
        <begin position="12"/>
        <end position="24"/>
    </location>
</feature>
<organism evidence="3 4">
    <name type="scientific">Solanum stoloniferum</name>
    <dbReference type="NCBI Taxonomy" id="62892"/>
    <lineage>
        <taxon>Eukaryota</taxon>
        <taxon>Viridiplantae</taxon>
        <taxon>Streptophyta</taxon>
        <taxon>Embryophyta</taxon>
        <taxon>Tracheophyta</taxon>
        <taxon>Spermatophyta</taxon>
        <taxon>Magnoliopsida</taxon>
        <taxon>eudicotyledons</taxon>
        <taxon>Gunneridae</taxon>
        <taxon>Pentapetalae</taxon>
        <taxon>asterids</taxon>
        <taxon>lamiids</taxon>
        <taxon>Solanales</taxon>
        <taxon>Solanaceae</taxon>
        <taxon>Solanoideae</taxon>
        <taxon>Solaneae</taxon>
        <taxon>Solanum</taxon>
    </lineage>
</organism>
<feature type="region of interest" description="Disordered" evidence="1">
    <location>
        <begin position="1"/>
        <end position="39"/>
    </location>
</feature>
<accession>A0ABD2QS64</accession>
<dbReference type="EMBL" id="JBJKTR010000024">
    <property type="protein sequence ID" value="KAL3322373.1"/>
    <property type="molecule type" value="Genomic_DNA"/>
</dbReference>
<comment type="caution">
    <text evidence="3">The sequence shown here is derived from an EMBL/GenBank/DDBJ whole genome shotgun (WGS) entry which is preliminary data.</text>
</comment>
<protein>
    <submittedName>
        <fullName evidence="3">Uncharacterized protein</fullName>
    </submittedName>
</protein>
<evidence type="ECO:0000256" key="2">
    <source>
        <dbReference type="SAM" id="Phobius"/>
    </source>
</evidence>
<gene>
    <name evidence="3" type="ORF">AABB24_039814</name>
</gene>
<dbReference type="AlphaFoldDB" id="A0ABD2QS64"/>
<keyword evidence="2" id="KW-1133">Transmembrane helix</keyword>
<feature type="compositionally biased region" description="Basic and acidic residues" evidence="1">
    <location>
        <begin position="29"/>
        <end position="39"/>
    </location>
</feature>
<keyword evidence="2" id="KW-0472">Membrane</keyword>
<sequence length="137" mass="16059">MAGISHKETKNLSKSQWTNDGSRSISRRGQRDEEILPPGCKEEGARQEQYYYAYCLSRRMEKTTRRPMYWTDRVDAATAFHLVELTPFGGMKTPCRWCLESLGWVVNLDYSGWVGFAIFCWIFGFHFWIGRLLLTIF</sequence>
<proteinExistence type="predicted"/>
<reference evidence="3 4" key="1">
    <citation type="submission" date="2024-05" db="EMBL/GenBank/DDBJ databases">
        <title>De novo assembly of an allotetraploid wild potato.</title>
        <authorList>
            <person name="Hosaka A.J."/>
        </authorList>
    </citation>
    <scope>NUCLEOTIDE SEQUENCE [LARGE SCALE GENOMIC DNA]</scope>
    <source>
        <tissue evidence="3">Young leaves</tissue>
    </source>
</reference>
<dbReference type="Proteomes" id="UP001627284">
    <property type="component" value="Unassembled WGS sequence"/>
</dbReference>
<keyword evidence="2" id="KW-0812">Transmembrane</keyword>
<feature type="transmembrane region" description="Helical" evidence="2">
    <location>
        <begin position="110"/>
        <end position="134"/>
    </location>
</feature>
<feature type="compositionally biased region" description="Basic and acidic residues" evidence="1">
    <location>
        <begin position="1"/>
        <end position="11"/>
    </location>
</feature>